<keyword evidence="4 7" id="KW-0863">Zinc-finger</keyword>
<feature type="domain" description="C2H2-type" evidence="8">
    <location>
        <begin position="311"/>
        <end position="339"/>
    </location>
</feature>
<evidence type="ECO:0000256" key="4">
    <source>
        <dbReference type="ARBA" id="ARBA00022771"/>
    </source>
</evidence>
<dbReference type="PROSITE" id="PS50157">
    <property type="entry name" value="ZINC_FINGER_C2H2_2"/>
    <property type="match status" value="3"/>
</dbReference>
<evidence type="ECO:0000256" key="1">
    <source>
        <dbReference type="ARBA" id="ARBA00004123"/>
    </source>
</evidence>
<evidence type="ECO:0000259" key="8">
    <source>
        <dbReference type="PROSITE" id="PS50157"/>
    </source>
</evidence>
<dbReference type="PANTHER" id="PTHR24376">
    <property type="entry name" value="ZINC FINGER PROTEIN"/>
    <property type="match status" value="1"/>
</dbReference>
<dbReference type="InterPro" id="IPR036236">
    <property type="entry name" value="Znf_C2H2_sf"/>
</dbReference>
<dbReference type="Pfam" id="PF12874">
    <property type="entry name" value="zf-met"/>
    <property type="match status" value="1"/>
</dbReference>
<evidence type="ECO:0000256" key="6">
    <source>
        <dbReference type="ARBA" id="ARBA00023242"/>
    </source>
</evidence>
<feature type="domain" description="C2H2-type" evidence="8">
    <location>
        <begin position="169"/>
        <end position="197"/>
    </location>
</feature>
<dbReference type="AlphaFoldDB" id="A0A8S1C0L9"/>
<dbReference type="PANTHER" id="PTHR24376:SF235">
    <property type="entry name" value="C2H2-TYPE DOMAIN-CONTAINING PROTEIN"/>
    <property type="match status" value="1"/>
</dbReference>
<dbReference type="GO" id="GO:0008270">
    <property type="term" value="F:zinc ion binding"/>
    <property type="evidence" value="ECO:0007669"/>
    <property type="project" value="UniProtKB-KW"/>
</dbReference>
<name>A0A8S1C0L9_9INSE</name>
<dbReference type="SMART" id="SM00355">
    <property type="entry name" value="ZnF_C2H2"/>
    <property type="match status" value="13"/>
</dbReference>
<evidence type="ECO:0000256" key="2">
    <source>
        <dbReference type="ARBA" id="ARBA00022723"/>
    </source>
</evidence>
<keyword evidence="2" id="KW-0479">Metal-binding</keyword>
<dbReference type="Proteomes" id="UP000494165">
    <property type="component" value="Unassembled WGS sequence"/>
</dbReference>
<evidence type="ECO:0000256" key="3">
    <source>
        <dbReference type="ARBA" id="ARBA00022737"/>
    </source>
</evidence>
<reference evidence="9 10" key="1">
    <citation type="submission" date="2020-04" db="EMBL/GenBank/DDBJ databases">
        <authorList>
            <person name="Alioto T."/>
            <person name="Alioto T."/>
            <person name="Gomez Garrido J."/>
        </authorList>
    </citation>
    <scope>NUCLEOTIDE SEQUENCE [LARGE SCALE GENOMIC DNA]</scope>
</reference>
<protein>
    <recommendedName>
        <fullName evidence="8">C2H2-type domain-containing protein</fullName>
    </recommendedName>
</protein>
<evidence type="ECO:0000256" key="5">
    <source>
        <dbReference type="ARBA" id="ARBA00022833"/>
    </source>
</evidence>
<comment type="subcellular location">
    <subcellularLocation>
        <location evidence="1">Nucleus</location>
    </subcellularLocation>
</comment>
<comment type="caution">
    <text evidence="9">The sequence shown here is derived from an EMBL/GenBank/DDBJ whole genome shotgun (WGS) entry which is preliminary data.</text>
</comment>
<evidence type="ECO:0000256" key="7">
    <source>
        <dbReference type="PROSITE-ProRule" id="PRU00042"/>
    </source>
</evidence>
<evidence type="ECO:0000313" key="9">
    <source>
        <dbReference type="EMBL" id="CAB3362793.1"/>
    </source>
</evidence>
<dbReference type="PROSITE" id="PS00028">
    <property type="entry name" value="ZINC_FINGER_C2H2_1"/>
    <property type="match status" value="9"/>
</dbReference>
<evidence type="ECO:0000313" key="10">
    <source>
        <dbReference type="Proteomes" id="UP000494165"/>
    </source>
</evidence>
<sequence length="754" mass="85658">MAFDPGDAIARALKMMDQFYVKMMQCNILSIQSFKYECFNTISQESYLQFCDQLLLVANEAQQIRDGVFNTHKTDASSQTDPVNITLIPQHLKSPNLAESVSPPKCIKVEKPLIPTTEEDESFTDVPKQKSYKRNDIICDYCELKFNSLEKMQQHVNIAHSEDFTSTFYPCRACSLIFLSLDELSEHSVCVHNVPETAEQSENQLCPYCCEVYSNWTNFIMHLEEEHQTLVCKTCHTFCSDKEALKEHEKKSHMTGITQEKINEIVVPVMEPKPISAASLKDKPVVESPVKKRGRPKGSTLVSKTAASEVVSCKFCSARFNNEDSLKKHVVYKHDTEELQCSECKLKFKRASAYKSHMNLFHQKAIEAKAALAKLIPVEVKQKPGLKKVFLKPTGKDDVKKPLSVISTLKGHTKPNCEICGELCNRTEDKEIHKDFHTTHIPDKFLCLFCKAPAMPQKELRTHIKSEHRYRCPFCALTFWWKVNLESHLKQLHPVKNCCIMCGLNKEGEELRQHIVEAHNVKKMYICKVCDSEHASVMEMREHEKTHALDPLHRLTCDFCNEEFGRKKSLKGHVLRHIFGSFSCSLCGLQCKTEDVLKQHMVGHQKSQFACLCGESFETKADLQMHEKITPCKPFFNQPIHRADLFVEVSIEDAYSEQTLPVNNQATITKVKTCGVPKEEVFHISIFEVPAQGSKNFLDSLAAANKANQLILPRQPILILNSNGAEATLIENKAPGIMSWVEENDSGISQQATE</sequence>
<dbReference type="SUPFAM" id="SSF57667">
    <property type="entry name" value="beta-beta-alpha zinc fingers"/>
    <property type="match status" value="3"/>
</dbReference>
<dbReference type="GO" id="GO:0005634">
    <property type="term" value="C:nucleus"/>
    <property type="evidence" value="ECO:0007669"/>
    <property type="project" value="UniProtKB-SubCell"/>
</dbReference>
<dbReference type="InterPro" id="IPR013087">
    <property type="entry name" value="Znf_C2H2_type"/>
</dbReference>
<dbReference type="OrthoDB" id="1405595at2759"/>
<organism evidence="9 10">
    <name type="scientific">Cloeon dipterum</name>
    <dbReference type="NCBI Taxonomy" id="197152"/>
    <lineage>
        <taxon>Eukaryota</taxon>
        <taxon>Metazoa</taxon>
        <taxon>Ecdysozoa</taxon>
        <taxon>Arthropoda</taxon>
        <taxon>Hexapoda</taxon>
        <taxon>Insecta</taxon>
        <taxon>Pterygota</taxon>
        <taxon>Palaeoptera</taxon>
        <taxon>Ephemeroptera</taxon>
        <taxon>Pisciforma</taxon>
        <taxon>Baetidae</taxon>
        <taxon>Cloeon</taxon>
    </lineage>
</organism>
<keyword evidence="5" id="KW-0862">Zinc</keyword>
<keyword evidence="10" id="KW-1185">Reference proteome</keyword>
<keyword evidence="6" id="KW-0539">Nucleus</keyword>
<feature type="domain" description="C2H2-type" evidence="8">
    <location>
        <begin position="470"/>
        <end position="493"/>
    </location>
</feature>
<accession>A0A8S1C0L9</accession>
<dbReference type="Gene3D" id="3.30.160.60">
    <property type="entry name" value="Classic Zinc Finger"/>
    <property type="match status" value="4"/>
</dbReference>
<proteinExistence type="predicted"/>
<gene>
    <name evidence="9" type="ORF">CLODIP_2_CD15504</name>
</gene>
<keyword evidence="3" id="KW-0677">Repeat</keyword>
<dbReference type="Pfam" id="PF00096">
    <property type="entry name" value="zf-C2H2"/>
    <property type="match status" value="1"/>
</dbReference>
<dbReference type="EMBL" id="CADEPI010000010">
    <property type="protein sequence ID" value="CAB3362793.1"/>
    <property type="molecule type" value="Genomic_DNA"/>
</dbReference>